<proteinExistence type="predicted"/>
<dbReference type="PROSITE" id="PS51257">
    <property type="entry name" value="PROKAR_LIPOPROTEIN"/>
    <property type="match status" value="1"/>
</dbReference>
<dbReference type="Proteomes" id="UP001356095">
    <property type="component" value="Unassembled WGS sequence"/>
</dbReference>
<comment type="caution">
    <text evidence="1">The sequence shown here is derived from an EMBL/GenBank/DDBJ whole genome shotgun (WGS) entry which is preliminary data.</text>
</comment>
<sequence length="227" mass="23844">MAGIHGRRHRARGVRAGAGTAVAASALLLLGACSGGADGAGAEIELERGGSGMVPAVEPPGPEGFGSETVEGITIDVPEGWGVQNQGGTLCVSPPGQADCAYGSVQLTPHAAENHPQEWPLKGDAHSKEGGWADDTDRCRSLNTAASGDIGIKDAELRVSDFTEHADTLKSHHSVWNVTCANDDTFEVRMWFLPTSDVLLYVWSADSQHSAVYDQIAASMDTTEYRS</sequence>
<evidence type="ECO:0008006" key="3">
    <source>
        <dbReference type="Google" id="ProtNLM"/>
    </source>
</evidence>
<dbReference type="RefSeq" id="WP_330095255.1">
    <property type="nucleotide sequence ID" value="NZ_JAUZMY010000052.1"/>
</dbReference>
<evidence type="ECO:0000313" key="1">
    <source>
        <dbReference type="EMBL" id="MEE2041498.1"/>
    </source>
</evidence>
<name>A0ABU7KGY4_9ACTN</name>
<reference evidence="1 2" key="1">
    <citation type="submission" date="2023-08" db="EMBL/GenBank/DDBJ databases">
        <authorList>
            <person name="Girao M."/>
            <person name="Carvalho M.F."/>
        </authorList>
    </citation>
    <scope>NUCLEOTIDE SEQUENCE [LARGE SCALE GENOMIC DNA]</scope>
    <source>
        <strain evidence="1 2">CT-R113</strain>
    </source>
</reference>
<organism evidence="1 2">
    <name type="scientific">Nocardiopsis codii</name>
    <dbReference type="NCBI Taxonomy" id="3065942"/>
    <lineage>
        <taxon>Bacteria</taxon>
        <taxon>Bacillati</taxon>
        <taxon>Actinomycetota</taxon>
        <taxon>Actinomycetes</taxon>
        <taxon>Streptosporangiales</taxon>
        <taxon>Nocardiopsidaceae</taxon>
        <taxon>Nocardiopsis</taxon>
    </lineage>
</organism>
<gene>
    <name evidence="1" type="ORF">Q8791_30185</name>
</gene>
<keyword evidence="2" id="KW-1185">Reference proteome</keyword>
<protein>
    <recommendedName>
        <fullName evidence="3">Lipoprotein</fullName>
    </recommendedName>
</protein>
<dbReference type="EMBL" id="JAUZMY010000052">
    <property type="protein sequence ID" value="MEE2041498.1"/>
    <property type="molecule type" value="Genomic_DNA"/>
</dbReference>
<accession>A0ABU7KGY4</accession>
<evidence type="ECO:0000313" key="2">
    <source>
        <dbReference type="Proteomes" id="UP001356095"/>
    </source>
</evidence>